<dbReference type="PANTHER" id="PTHR43162:SF1">
    <property type="entry name" value="PRESTALK A DIFFERENTIATION PROTEIN A"/>
    <property type="match status" value="1"/>
</dbReference>
<evidence type="ECO:0000259" key="1">
    <source>
        <dbReference type="Pfam" id="PF13460"/>
    </source>
</evidence>
<organism evidence="2 3">
    <name type="scientific">Mycolicibacterium psychrotolerans</name>
    <dbReference type="NCBI Taxonomy" id="216929"/>
    <lineage>
        <taxon>Bacteria</taxon>
        <taxon>Bacillati</taxon>
        <taxon>Actinomycetota</taxon>
        <taxon>Actinomycetes</taxon>
        <taxon>Mycobacteriales</taxon>
        <taxon>Mycobacteriaceae</taxon>
        <taxon>Mycolicibacterium</taxon>
    </lineage>
</organism>
<dbReference type="Gene3D" id="3.90.25.10">
    <property type="entry name" value="UDP-galactose 4-epimerase, domain 1"/>
    <property type="match status" value="1"/>
</dbReference>
<accession>A0A7I7M8W6</accession>
<proteinExistence type="predicted"/>
<dbReference type="AlphaFoldDB" id="A0A7I7M8W6"/>
<dbReference type="Gene3D" id="3.40.50.720">
    <property type="entry name" value="NAD(P)-binding Rossmann-like Domain"/>
    <property type="match status" value="1"/>
</dbReference>
<reference evidence="2 3" key="1">
    <citation type="journal article" date="2019" name="Emerg. Microbes Infect.">
        <title>Comprehensive subspecies identification of 175 nontuberculous mycobacteria species based on 7547 genomic profiles.</title>
        <authorList>
            <person name="Matsumoto Y."/>
            <person name="Kinjo T."/>
            <person name="Motooka D."/>
            <person name="Nabeya D."/>
            <person name="Jung N."/>
            <person name="Uechi K."/>
            <person name="Horii T."/>
            <person name="Iida T."/>
            <person name="Fujita J."/>
            <person name="Nakamura S."/>
        </authorList>
    </citation>
    <scope>NUCLEOTIDE SEQUENCE [LARGE SCALE GENOMIC DNA]</scope>
    <source>
        <strain evidence="2 3">JCM 13323</strain>
    </source>
</reference>
<sequence>MPEPVYLVTGAGGGTGGVSRYVIERLRRDGRHVRAFVHREDDRAARLRERDVDVVVGDLTRPQDVVGALTGADRVFFSMSVSSQYLEATAVMAAAARDYGRLEVLVNMSQMTVSQMTLTSDSESDQHRLHYLAELVLNWSGLPVTHVRPTAFLDNPLFTRFAAPALRDHDLLLLPFGSGRTSPIAAGDVARAVSVVLTDPKSHVGNIYELTGPAALDIDGLAAEYAVGLGRPIHGSDIPHETWVRDVLAPLGLPAHLQQHLETMALLHRAGRYDRATDDFARLTGGSALSPGQYIREHPDLFS</sequence>
<dbReference type="RefSeq" id="WP_163722119.1">
    <property type="nucleotide sequence ID" value="NZ_AP022574.1"/>
</dbReference>
<dbReference type="PANTHER" id="PTHR43162">
    <property type="match status" value="1"/>
</dbReference>
<gene>
    <name evidence="2" type="ORF">MPSYJ_21220</name>
</gene>
<dbReference type="InterPro" id="IPR016040">
    <property type="entry name" value="NAD(P)-bd_dom"/>
</dbReference>
<dbReference type="Proteomes" id="UP000466514">
    <property type="component" value="Chromosome"/>
</dbReference>
<dbReference type="KEGG" id="mpsc:MPSYJ_21220"/>
<dbReference type="InterPro" id="IPR036291">
    <property type="entry name" value="NAD(P)-bd_dom_sf"/>
</dbReference>
<dbReference type="InterPro" id="IPR051604">
    <property type="entry name" value="Ergot_Alk_Oxidoreductase"/>
</dbReference>
<dbReference type="Pfam" id="PF13460">
    <property type="entry name" value="NAD_binding_10"/>
    <property type="match status" value="1"/>
</dbReference>
<protein>
    <submittedName>
        <fullName evidence="2">NAD(P)-dependent oxidoreductase</fullName>
    </submittedName>
</protein>
<feature type="domain" description="NAD(P)-binding" evidence="1">
    <location>
        <begin position="13"/>
        <end position="200"/>
    </location>
</feature>
<name>A0A7I7M8W6_9MYCO</name>
<dbReference type="SUPFAM" id="SSF51735">
    <property type="entry name" value="NAD(P)-binding Rossmann-fold domains"/>
    <property type="match status" value="1"/>
</dbReference>
<evidence type="ECO:0000313" key="3">
    <source>
        <dbReference type="Proteomes" id="UP000466514"/>
    </source>
</evidence>
<keyword evidence="3" id="KW-1185">Reference proteome</keyword>
<evidence type="ECO:0000313" key="2">
    <source>
        <dbReference type="EMBL" id="BBX68661.1"/>
    </source>
</evidence>
<dbReference type="EMBL" id="AP022574">
    <property type="protein sequence ID" value="BBX68661.1"/>
    <property type="molecule type" value="Genomic_DNA"/>
</dbReference>